<feature type="transmembrane region" description="Helical" evidence="1">
    <location>
        <begin position="177"/>
        <end position="198"/>
    </location>
</feature>
<keyword evidence="1" id="KW-0812">Transmembrane</keyword>
<sequence length="437" mass="49144">MANPSFNRTFLLVLYGFVVVFALKWIFPQDMLLGIILFFGLLIPFFFLLRWPHTPGPLLIGLLALLTGKLAYAVTTDPLAGPDEINYFEQVSSFERLSDFMPYALQHISGEWANMSAYPIFGLLYMPFFKWIEVQEPLPIIAFNALLFVLIVNQTYRLNESYLTYPTPGENRSGFHSMVILGLLLSPSFMLMTSIFAKDVTCVLLGVYAAGLLLRRKYIWFVIVMVYATGLRDYAIVYTLGFYFFYAQRFRSAVAVMLGAMAILAVQVGPTGLINSVLLTIFLFVSPNPVNPGNWDSEVFLRTLEAVWMLVILGLSAIVFMKYKETRKFYILAFILLYTYACTLVLVGYVTVTGRELEYGVGTIGDNMVRKKLPVLPLLYIMQGYTLVWFARLCRTPVRRSAAAPMELTLSTSIGGEGEDDLSNKRILKGGGIHAGS</sequence>
<feature type="transmembrane region" description="Helical" evidence="1">
    <location>
        <begin position="56"/>
        <end position="74"/>
    </location>
</feature>
<keyword evidence="1" id="KW-0472">Membrane</keyword>
<feature type="transmembrane region" description="Helical" evidence="1">
    <location>
        <begin position="306"/>
        <end position="323"/>
    </location>
</feature>
<evidence type="ECO:0000256" key="1">
    <source>
        <dbReference type="SAM" id="Phobius"/>
    </source>
</evidence>
<feature type="transmembrane region" description="Helical" evidence="1">
    <location>
        <begin position="218"/>
        <end position="246"/>
    </location>
</feature>
<comment type="caution">
    <text evidence="2">The sequence shown here is derived from an EMBL/GenBank/DDBJ whole genome shotgun (WGS) entry which is preliminary data.</text>
</comment>
<keyword evidence="3" id="KW-1185">Reference proteome</keyword>
<feature type="transmembrane region" description="Helical" evidence="1">
    <location>
        <begin position="253"/>
        <end position="286"/>
    </location>
</feature>
<feature type="transmembrane region" description="Helical" evidence="1">
    <location>
        <begin position="9"/>
        <end position="26"/>
    </location>
</feature>
<accession>A0A917FPY6</accession>
<feature type="transmembrane region" description="Helical" evidence="1">
    <location>
        <begin position="32"/>
        <end position="49"/>
    </location>
</feature>
<dbReference type="RefSeq" id="WP_188530417.1">
    <property type="nucleotide sequence ID" value="NZ_BMGR01000004.1"/>
</dbReference>
<proteinExistence type="predicted"/>
<keyword evidence="1" id="KW-1133">Transmembrane helix</keyword>
<feature type="transmembrane region" description="Helical" evidence="1">
    <location>
        <begin position="372"/>
        <end position="391"/>
    </location>
</feature>
<evidence type="ECO:0000313" key="2">
    <source>
        <dbReference type="EMBL" id="GGF98554.1"/>
    </source>
</evidence>
<evidence type="ECO:0000313" key="3">
    <source>
        <dbReference type="Proteomes" id="UP000644756"/>
    </source>
</evidence>
<gene>
    <name evidence="2" type="ORF">GCM10010916_14750</name>
</gene>
<name>A0A917FPY6_9BACL</name>
<feature type="transmembrane region" description="Helical" evidence="1">
    <location>
        <begin position="330"/>
        <end position="352"/>
    </location>
</feature>
<dbReference type="Proteomes" id="UP000644756">
    <property type="component" value="Unassembled WGS sequence"/>
</dbReference>
<dbReference type="AlphaFoldDB" id="A0A917FPY6"/>
<organism evidence="2 3">
    <name type="scientific">Paenibacillus abyssi</name>
    <dbReference type="NCBI Taxonomy" id="1340531"/>
    <lineage>
        <taxon>Bacteria</taxon>
        <taxon>Bacillati</taxon>
        <taxon>Bacillota</taxon>
        <taxon>Bacilli</taxon>
        <taxon>Bacillales</taxon>
        <taxon>Paenibacillaceae</taxon>
        <taxon>Paenibacillus</taxon>
    </lineage>
</organism>
<protein>
    <submittedName>
        <fullName evidence="2">Uncharacterized protein</fullName>
    </submittedName>
</protein>
<dbReference type="EMBL" id="BMGR01000004">
    <property type="protein sequence ID" value="GGF98554.1"/>
    <property type="molecule type" value="Genomic_DNA"/>
</dbReference>
<reference evidence="2" key="2">
    <citation type="submission" date="2020-09" db="EMBL/GenBank/DDBJ databases">
        <authorList>
            <person name="Sun Q."/>
            <person name="Zhou Y."/>
        </authorList>
    </citation>
    <scope>NUCLEOTIDE SEQUENCE</scope>
    <source>
        <strain evidence="2">CGMCC 1.12987</strain>
    </source>
</reference>
<feature type="transmembrane region" description="Helical" evidence="1">
    <location>
        <begin position="138"/>
        <end position="156"/>
    </location>
</feature>
<reference evidence="2" key="1">
    <citation type="journal article" date="2014" name="Int. J. Syst. Evol. Microbiol.">
        <title>Complete genome sequence of Corynebacterium casei LMG S-19264T (=DSM 44701T), isolated from a smear-ripened cheese.</title>
        <authorList>
            <consortium name="US DOE Joint Genome Institute (JGI-PGF)"/>
            <person name="Walter F."/>
            <person name="Albersmeier A."/>
            <person name="Kalinowski J."/>
            <person name="Ruckert C."/>
        </authorList>
    </citation>
    <scope>NUCLEOTIDE SEQUENCE</scope>
    <source>
        <strain evidence="2">CGMCC 1.12987</strain>
    </source>
</reference>